<dbReference type="PANTHER" id="PTHR42935">
    <property type="entry name" value="SLR0930 PROTEIN"/>
    <property type="match status" value="1"/>
</dbReference>
<dbReference type="EMBL" id="PDHH01000002">
    <property type="protein sequence ID" value="PSM52513.1"/>
    <property type="molecule type" value="Genomic_DNA"/>
</dbReference>
<proteinExistence type="predicted"/>
<comment type="caution">
    <text evidence="1">The sequence shown here is derived from an EMBL/GenBank/DDBJ whole genome shotgun (WGS) entry which is preliminary data.</text>
</comment>
<sequence length="255" mass="29550">MDWSNIKAAIYRGNRGILKPVRDIDYVDIDSLIGISRQKDMLLKNTKNFIENKMASHTLLWGERGCGKSSLIKAVFTKFVGNNLRIIEISKDDLVNLADIIDEIRDEKEYRFIIFCDDLSFEDSDISYKYLKVVLEGSIEKTPSNVLIYATSNRRHLIKELKKDNEDTTILDGEIHYGDAVEEKLSLSDRFGLWISFYQGSYSEYLKIIDSYFNGYEVDRSKLHEEAKKFAMLRGSRSGRTAKQFFINYKKALSE</sequence>
<keyword evidence="1" id="KW-0547">Nucleotide-binding</keyword>
<organism evidence="1 2">
    <name type="scientific">Campylobacter blaseri</name>
    <dbReference type="NCBI Taxonomy" id="2042961"/>
    <lineage>
        <taxon>Bacteria</taxon>
        <taxon>Pseudomonadati</taxon>
        <taxon>Campylobacterota</taxon>
        <taxon>Epsilonproteobacteria</taxon>
        <taxon>Campylobacterales</taxon>
        <taxon>Campylobacteraceae</taxon>
        <taxon>Campylobacter</taxon>
    </lineage>
</organism>
<dbReference type="RefSeq" id="WP_106870050.1">
    <property type="nucleotide sequence ID" value="NZ_CP053841.1"/>
</dbReference>
<dbReference type="Proteomes" id="UP000240535">
    <property type="component" value="Unassembled WGS sequence"/>
</dbReference>
<accession>A0A2P8R1Z6</accession>
<dbReference type="Gene3D" id="3.40.50.300">
    <property type="entry name" value="P-loop containing nucleotide triphosphate hydrolases"/>
    <property type="match status" value="1"/>
</dbReference>
<keyword evidence="1" id="KW-0067">ATP-binding</keyword>
<name>A0A2P8R1Z6_9BACT</name>
<evidence type="ECO:0000313" key="2">
    <source>
        <dbReference type="Proteomes" id="UP000240535"/>
    </source>
</evidence>
<gene>
    <name evidence="1" type="ORF">CQ405_01950</name>
</gene>
<dbReference type="OrthoDB" id="9812140at2"/>
<reference evidence="2" key="1">
    <citation type="submission" date="2017-10" db="EMBL/GenBank/DDBJ databases">
        <title>Campylobacter species from seals.</title>
        <authorList>
            <person name="Gilbert M.J."/>
            <person name="Zomer A.L."/>
            <person name="Timmerman A.J."/>
            <person name="Duim B."/>
            <person name="Wagenaar J.A."/>
        </authorList>
    </citation>
    <scope>NUCLEOTIDE SEQUENCE [LARGE SCALE GENOMIC DNA]</scope>
    <source>
        <strain evidence="2">17S00004-5</strain>
    </source>
</reference>
<dbReference type="InterPro" id="IPR027417">
    <property type="entry name" value="P-loop_NTPase"/>
</dbReference>
<keyword evidence="2" id="KW-1185">Reference proteome</keyword>
<protein>
    <submittedName>
        <fullName evidence="1">ATP-binding protein</fullName>
    </submittedName>
</protein>
<dbReference type="SUPFAM" id="SSF52540">
    <property type="entry name" value="P-loop containing nucleoside triphosphate hydrolases"/>
    <property type="match status" value="1"/>
</dbReference>
<dbReference type="GO" id="GO:0005524">
    <property type="term" value="F:ATP binding"/>
    <property type="evidence" value="ECO:0007669"/>
    <property type="project" value="UniProtKB-KW"/>
</dbReference>
<dbReference type="PANTHER" id="PTHR42935:SF1">
    <property type="entry name" value="SLR0930 PROTEIN"/>
    <property type="match status" value="1"/>
</dbReference>
<dbReference type="InterPro" id="IPR008533">
    <property type="entry name" value="DUF815"/>
</dbReference>
<dbReference type="Pfam" id="PF05673">
    <property type="entry name" value="DUF815"/>
    <property type="match status" value="1"/>
</dbReference>
<dbReference type="AlphaFoldDB" id="A0A2P8R1Z6"/>
<evidence type="ECO:0000313" key="1">
    <source>
        <dbReference type="EMBL" id="PSM52513.1"/>
    </source>
</evidence>